<dbReference type="KEGG" id="mflu:HZU40_31330"/>
<gene>
    <name evidence="1" type="ORF">HZU40_31330</name>
</gene>
<proteinExistence type="predicted"/>
<protein>
    <submittedName>
        <fullName evidence="1">Uncharacterized protein</fullName>
    </submittedName>
</protein>
<sequence>MTQRVNRTHEQVVFGTWRDYLRKHSPELVSFCEVLRQCGAPIHRAEVDAAERRLEAATSSADEEKQRQAAEGVGFAEVNAGLPWLTPVLGSGCLTELPPNAEQAVSAHVSKGLKECGIDGDTLLDGRPVASVVNRFAHALLAARYPHAASIELTEAVDGTPTAPESVMAVRTLLAASLLQELVTEACAIAAKLQDPAFVLGETDRVVLAGTSPKANELRTKLLPDLRQSLNQLSNEAGGSTRYRFLREFIDGVDSGIAGVGGTGGSPTMQVEDAQLLSEIAWQFLASSIGHYAGWKDMLCLLGLKVEKLDRNMRHPYLTNLGSTSSLLKKMLEQVTLTSWRRRREKKSDANSIFDLVAEISCAQADFAQQQIMGEDYYLIPQASVLVTSLDVELEMSLIATGNPFLEVVPFEVVTTSRRGAEHSYLTWLVTEIAATECTEVCDGKIDPVDLFARERTWSLATYSMFETGIYNARRLPVVIRLVGCPLFTAPKRYFKKLNLAAANDVVDEPYQSLMLGLPEIKTAPQIDIITSLLLDENSAVHQGLAEMRTESNHPESRLGLPLPLLQGTQLAFRFWTLLGVQLSDDAVRMRVASAMTAPDVRRSGALQAPVRGGVALNASSTPRDRDVFHWQGFDIVSDRCTTFIPDLEHHLSHLGNYLDWRGGDQCAFGQGA</sequence>
<organism evidence="1 2">
    <name type="scientific">Mycolicibacterium fluoranthenivorans</name>
    <dbReference type="NCBI Taxonomy" id="258505"/>
    <lineage>
        <taxon>Bacteria</taxon>
        <taxon>Bacillati</taxon>
        <taxon>Actinomycetota</taxon>
        <taxon>Actinomycetes</taxon>
        <taxon>Mycobacteriales</taxon>
        <taxon>Mycobacteriaceae</taxon>
        <taxon>Mycolicibacterium</taxon>
    </lineage>
</organism>
<dbReference type="Proteomes" id="UP000515498">
    <property type="component" value="Chromosome"/>
</dbReference>
<evidence type="ECO:0000313" key="2">
    <source>
        <dbReference type="Proteomes" id="UP000515498"/>
    </source>
</evidence>
<name>A0A7G8PDZ7_9MYCO</name>
<dbReference type="AlphaFoldDB" id="A0A7G8PDZ7"/>
<dbReference type="RefSeq" id="WP_187096950.1">
    <property type="nucleotide sequence ID" value="NZ_CP059894.1"/>
</dbReference>
<accession>A0A7G8PDZ7</accession>
<dbReference type="EMBL" id="CP059894">
    <property type="protein sequence ID" value="QNJ92563.1"/>
    <property type="molecule type" value="Genomic_DNA"/>
</dbReference>
<evidence type="ECO:0000313" key="1">
    <source>
        <dbReference type="EMBL" id="QNJ92563.1"/>
    </source>
</evidence>
<reference evidence="1 2" key="1">
    <citation type="submission" date="2020-07" db="EMBL/GenBank/DDBJ databases">
        <title>Draft genome sequence of four isobutane-metabolizing strains capable of cometabolically degrading diverse ether contaminants.</title>
        <authorList>
            <person name="Chen W."/>
            <person name="Faulkner N."/>
            <person name="Smith C."/>
            <person name="Hyman M."/>
        </authorList>
    </citation>
    <scope>NUCLEOTIDE SEQUENCE [LARGE SCALE GENOMIC DNA]</scope>
    <source>
        <strain evidence="1 2">2A</strain>
    </source>
</reference>